<feature type="domain" description="Enoyl reductase (ER)" evidence="6">
    <location>
        <begin position="21"/>
        <end position="364"/>
    </location>
</feature>
<dbReference type="OrthoDB" id="1879366at2759"/>
<dbReference type="Pfam" id="PF08240">
    <property type="entry name" value="ADH_N"/>
    <property type="match status" value="1"/>
</dbReference>
<name>A0A3F2Y6Q3_DEKBR</name>
<evidence type="ECO:0000259" key="6">
    <source>
        <dbReference type="SMART" id="SM00829"/>
    </source>
</evidence>
<dbReference type="Proteomes" id="UP000478008">
    <property type="component" value="Unassembled WGS sequence"/>
</dbReference>
<evidence type="ECO:0000256" key="4">
    <source>
        <dbReference type="ARBA" id="ARBA00023002"/>
    </source>
</evidence>
<dbReference type="InterPro" id="IPR036291">
    <property type="entry name" value="NAD(P)-bd_dom_sf"/>
</dbReference>
<dbReference type="CDD" id="cd05283">
    <property type="entry name" value="CAD1"/>
    <property type="match status" value="1"/>
</dbReference>
<accession>A0A3F2Y6Q3</accession>
<evidence type="ECO:0000313" key="11">
    <source>
        <dbReference type="Proteomes" id="UP000568158"/>
    </source>
</evidence>
<keyword evidence="3 5" id="KW-0862">Zinc</keyword>
<dbReference type="EMBL" id="JABCYN010000025">
    <property type="protein sequence ID" value="KAF6011125.1"/>
    <property type="molecule type" value="Genomic_DNA"/>
</dbReference>
<dbReference type="EMBL" id="CABFWN010000005">
    <property type="protein sequence ID" value="VUG19667.1"/>
    <property type="molecule type" value="Genomic_DNA"/>
</dbReference>
<dbReference type="Gene3D" id="3.40.50.720">
    <property type="entry name" value="NAD(P)-binding Rossmann-like Domain"/>
    <property type="match status" value="1"/>
</dbReference>
<organism evidence="9 10">
    <name type="scientific">Dekkera bruxellensis</name>
    <name type="common">Brettanomyces custersii</name>
    <dbReference type="NCBI Taxonomy" id="5007"/>
    <lineage>
        <taxon>Eukaryota</taxon>
        <taxon>Fungi</taxon>
        <taxon>Dikarya</taxon>
        <taxon>Ascomycota</taxon>
        <taxon>Saccharomycotina</taxon>
        <taxon>Pichiomycetes</taxon>
        <taxon>Pichiales</taxon>
        <taxon>Pichiaceae</taxon>
        <taxon>Brettanomyces</taxon>
    </lineage>
</organism>
<evidence type="ECO:0000256" key="2">
    <source>
        <dbReference type="ARBA" id="ARBA00022723"/>
    </source>
</evidence>
<dbReference type="SMART" id="SM00829">
    <property type="entry name" value="PKS_ER"/>
    <property type="match status" value="1"/>
</dbReference>
<gene>
    <name evidence="9" type="primary">ADH6</name>
    <name evidence="8" type="ORF">BRETT_000381</name>
    <name evidence="9" type="ORF">DEBR0S5_08658G</name>
    <name evidence="7" type="ORF">HII12_002719</name>
</gene>
<sequence>MAYPDTFEGFAVFDPSPATWSTVKKFEFKPKPFEAHDVDIRINTCSICGSDVHSASNGWRKPNAHYPLVVGHEIVGRVVRVGAAVTDFKPGDRVGVGAQAQACLKCKLCKSHNEIYCPKLVHTFGGVYHNEDGSTTFSNGGYSNYARINDYFVFHIPPELTDAEAAPMLCAGVTTFSPLVRNIPKELPQGQLRPRVGIVGLGGLGMMGIQWAHALGCETTVFSRSSRKCADARKLGADHFIATAEDKDWVRKVEFSLDLIICTANSTQNFDLDTYLRALVVGGKWVNVGLPEAPFSVSPRSFMANACFMGGSHLGSHVEMVRMFKLAVEKGVRAWTDKIPISAQGVKEGLERCRDHRCRYRVALTDFDDAFPGRV</sequence>
<dbReference type="EMBL" id="CP063136">
    <property type="protein sequence ID" value="QOU20670.1"/>
    <property type="molecule type" value="Genomic_DNA"/>
</dbReference>
<keyword evidence="4" id="KW-0560">Oxidoreductase</keyword>
<evidence type="ECO:0000256" key="3">
    <source>
        <dbReference type="ARBA" id="ARBA00022833"/>
    </source>
</evidence>
<evidence type="ECO:0000313" key="7">
    <source>
        <dbReference type="EMBL" id="KAF6011125.1"/>
    </source>
</evidence>
<dbReference type="Pfam" id="PF00107">
    <property type="entry name" value="ADH_zinc_N"/>
    <property type="match status" value="1"/>
</dbReference>
<dbReference type="Proteomes" id="UP000663131">
    <property type="component" value="Chromosome 8"/>
</dbReference>
<evidence type="ECO:0000256" key="5">
    <source>
        <dbReference type="RuleBase" id="RU361277"/>
    </source>
</evidence>
<dbReference type="SUPFAM" id="SSF51735">
    <property type="entry name" value="NAD(P)-binding Rossmann-fold domains"/>
    <property type="match status" value="1"/>
</dbReference>
<evidence type="ECO:0000313" key="10">
    <source>
        <dbReference type="Proteomes" id="UP000478008"/>
    </source>
</evidence>
<protein>
    <submittedName>
        <fullName evidence="9">DEBR0S5_08658g1_1</fullName>
    </submittedName>
</protein>
<dbReference type="AlphaFoldDB" id="A0A3F2Y6Q3"/>
<evidence type="ECO:0000313" key="9">
    <source>
        <dbReference type="EMBL" id="VUG19667.1"/>
    </source>
</evidence>
<evidence type="ECO:0000313" key="8">
    <source>
        <dbReference type="EMBL" id="QOU20670.1"/>
    </source>
</evidence>
<dbReference type="InterPro" id="IPR047109">
    <property type="entry name" value="CAD-like"/>
</dbReference>
<reference evidence="8" key="4">
    <citation type="journal article" name="BMC Genomics">
        <title>New genome assemblies reveal patterns of domestication and adaptation across Brettanomyces (Dekkera) species.</title>
        <authorList>
            <person name="Roach M.J."/>
            <person name="Borneman A.R."/>
        </authorList>
    </citation>
    <scope>NUCLEOTIDE SEQUENCE</scope>
    <source>
        <strain evidence="8">UCD 2041</strain>
    </source>
</reference>
<proteinExistence type="inferred from homology"/>
<dbReference type="Proteomes" id="UP000568158">
    <property type="component" value="Unassembled WGS sequence"/>
</dbReference>
<comment type="cofactor">
    <cofactor evidence="1 5">
        <name>Zn(2+)</name>
        <dbReference type="ChEBI" id="CHEBI:29105"/>
    </cofactor>
</comment>
<keyword evidence="10" id="KW-1185">Reference proteome</keyword>
<dbReference type="FunFam" id="3.40.50.720:FF:000022">
    <property type="entry name" value="Cinnamyl alcohol dehydrogenase"/>
    <property type="match status" value="1"/>
</dbReference>
<evidence type="ECO:0000256" key="1">
    <source>
        <dbReference type="ARBA" id="ARBA00001947"/>
    </source>
</evidence>
<keyword evidence="2 5" id="KW-0479">Metal-binding</keyword>
<dbReference type="GO" id="GO:0008270">
    <property type="term" value="F:zinc ion binding"/>
    <property type="evidence" value="ECO:0007669"/>
    <property type="project" value="InterPro"/>
</dbReference>
<dbReference type="InterPro" id="IPR002328">
    <property type="entry name" value="ADH_Zn_CS"/>
</dbReference>
<reference evidence="9 10" key="1">
    <citation type="submission" date="2019-07" db="EMBL/GenBank/DDBJ databases">
        <authorList>
            <person name="Friedrich A."/>
            <person name="Schacherer J."/>
        </authorList>
    </citation>
    <scope>NUCLEOTIDE SEQUENCE [LARGE SCALE GENOMIC DNA]</scope>
</reference>
<dbReference type="InterPro" id="IPR011032">
    <property type="entry name" value="GroES-like_sf"/>
</dbReference>
<dbReference type="Gene3D" id="3.90.180.10">
    <property type="entry name" value="Medium-chain alcohol dehydrogenases, catalytic domain"/>
    <property type="match status" value="1"/>
</dbReference>
<dbReference type="InterPro" id="IPR020843">
    <property type="entry name" value="ER"/>
</dbReference>
<dbReference type="GO" id="GO:0016616">
    <property type="term" value="F:oxidoreductase activity, acting on the CH-OH group of donors, NAD or NADP as acceptor"/>
    <property type="evidence" value="ECO:0007669"/>
    <property type="project" value="InterPro"/>
</dbReference>
<dbReference type="InterPro" id="IPR013149">
    <property type="entry name" value="ADH-like_C"/>
</dbReference>
<dbReference type="PROSITE" id="PS00059">
    <property type="entry name" value="ADH_ZINC"/>
    <property type="match status" value="1"/>
</dbReference>
<reference evidence="8" key="3">
    <citation type="submission" date="2020-10" db="EMBL/GenBank/DDBJ databases">
        <authorList>
            <person name="Palmer J.M."/>
        </authorList>
    </citation>
    <scope>NUCLEOTIDE SEQUENCE</scope>
    <source>
        <strain evidence="8">UCD 2041</strain>
    </source>
</reference>
<comment type="similarity">
    <text evidence="5">Belongs to the zinc-containing alcohol dehydrogenase family.</text>
</comment>
<dbReference type="InterPro" id="IPR013154">
    <property type="entry name" value="ADH-like_N"/>
</dbReference>
<dbReference type="SUPFAM" id="SSF50129">
    <property type="entry name" value="GroES-like"/>
    <property type="match status" value="1"/>
</dbReference>
<reference evidence="7 11" key="2">
    <citation type="journal article" date="2020" name="Appl. Microbiol. Biotechnol.">
        <title>Targeted gene deletion in Brettanomyces bruxellensis with an expression-free CRISPR-Cas9 system.</title>
        <authorList>
            <person name="Varela C."/>
            <person name="Bartel C."/>
            <person name="Onetto C."/>
            <person name="Borneman A."/>
        </authorList>
    </citation>
    <scope>NUCLEOTIDE SEQUENCE [LARGE SCALE GENOMIC DNA]</scope>
    <source>
        <strain evidence="7 11">AWRI1613</strain>
    </source>
</reference>
<dbReference type="STRING" id="5007.A0A3F2Y6Q3"/>
<dbReference type="PANTHER" id="PTHR42683">
    <property type="entry name" value="ALDEHYDE REDUCTASE"/>
    <property type="match status" value="1"/>
</dbReference>